<dbReference type="RefSeq" id="WP_203761305.1">
    <property type="nucleotide sequence ID" value="NZ_BAAABO010000029.1"/>
</dbReference>
<comment type="caution">
    <text evidence="1">The sequence shown here is derived from an EMBL/GenBank/DDBJ whole genome shotgun (WGS) entry which is preliminary data.</text>
</comment>
<sequence>MTVTTPTLTGEHLECLDAAAASELSRSVGTFRRLGVVVDAYTAGLLTDLTRDGLLLVPEHGRVEISVYGERVIR</sequence>
<reference evidence="1 2" key="1">
    <citation type="submission" date="2021-01" db="EMBL/GenBank/DDBJ databases">
        <title>Whole genome shotgun sequence of Actinoplanes deccanensis NBRC 13994.</title>
        <authorList>
            <person name="Komaki H."/>
            <person name="Tamura T."/>
        </authorList>
    </citation>
    <scope>NUCLEOTIDE SEQUENCE [LARGE SCALE GENOMIC DNA]</scope>
    <source>
        <strain evidence="1 2">NBRC 13994</strain>
    </source>
</reference>
<evidence type="ECO:0000313" key="2">
    <source>
        <dbReference type="Proteomes" id="UP000609879"/>
    </source>
</evidence>
<protein>
    <submittedName>
        <fullName evidence="1">Uncharacterized protein</fullName>
    </submittedName>
</protein>
<name>A0ABQ3Y068_9ACTN</name>
<dbReference type="EMBL" id="BOMI01000033">
    <property type="protein sequence ID" value="GID73383.1"/>
    <property type="molecule type" value="Genomic_DNA"/>
</dbReference>
<keyword evidence="2" id="KW-1185">Reference proteome</keyword>
<dbReference type="Proteomes" id="UP000609879">
    <property type="component" value="Unassembled WGS sequence"/>
</dbReference>
<gene>
    <name evidence="1" type="ORF">Ade02nite_20240</name>
</gene>
<proteinExistence type="predicted"/>
<evidence type="ECO:0000313" key="1">
    <source>
        <dbReference type="EMBL" id="GID73383.1"/>
    </source>
</evidence>
<accession>A0ABQ3Y068</accession>
<organism evidence="1 2">
    <name type="scientific">Paractinoplanes deccanensis</name>
    <dbReference type="NCBI Taxonomy" id="113561"/>
    <lineage>
        <taxon>Bacteria</taxon>
        <taxon>Bacillati</taxon>
        <taxon>Actinomycetota</taxon>
        <taxon>Actinomycetes</taxon>
        <taxon>Micromonosporales</taxon>
        <taxon>Micromonosporaceae</taxon>
        <taxon>Paractinoplanes</taxon>
    </lineage>
</organism>